<organism evidence="1 2">
    <name type="scientific">Azospirillum brasilense</name>
    <dbReference type="NCBI Taxonomy" id="192"/>
    <lineage>
        <taxon>Bacteria</taxon>
        <taxon>Pseudomonadati</taxon>
        <taxon>Pseudomonadota</taxon>
        <taxon>Alphaproteobacteria</taxon>
        <taxon>Rhodospirillales</taxon>
        <taxon>Azospirillaceae</taxon>
        <taxon>Azospirillum</taxon>
    </lineage>
</organism>
<comment type="caution">
    <text evidence="1">The sequence shown here is derived from an EMBL/GenBank/DDBJ whole genome shotgun (WGS) entry which is preliminary data.</text>
</comment>
<reference evidence="1 2" key="1">
    <citation type="submission" date="2019-06" db="EMBL/GenBank/DDBJ databases">
        <title>Genomic Encyclopedia of Type Strains, Phase IV (KMG-V): Genome sequencing to study the core and pangenomes of soil and plant-associated prokaryotes.</title>
        <authorList>
            <person name="Whitman W."/>
        </authorList>
    </citation>
    <scope>NUCLEOTIDE SEQUENCE [LARGE SCALE GENOMIC DNA]</scope>
    <source>
        <strain evidence="1 2">BR 11650</strain>
    </source>
</reference>
<dbReference type="Proteomes" id="UP000318529">
    <property type="component" value="Unassembled WGS sequence"/>
</dbReference>
<dbReference type="AlphaFoldDB" id="A0A560BVD0"/>
<gene>
    <name evidence="1" type="ORF">FBZ83_118109</name>
</gene>
<dbReference type="SUPFAM" id="SSF53474">
    <property type="entry name" value="alpha/beta-Hydrolases"/>
    <property type="match status" value="1"/>
</dbReference>
<evidence type="ECO:0008006" key="3">
    <source>
        <dbReference type="Google" id="ProtNLM"/>
    </source>
</evidence>
<sequence length="456" mass="51070">MIRYIKPGNLSNTPSLIEYVKRVFVIPGVLATPLPGNLNDLPDYTGRKGPGFYEKIKIIMNIFQFGQHNLYPNTFDINPQFRKMSIDATENKFSRLCADIDAIKKIYLGSDNLVNLSASQGIFNPIYVYDPIIGLALQKSFMENQALLSLLPYNYLDPIEQVALKKTMEILMELQRSPNVEQLTLIGHSNGGLVAYHIGRYLEEFAENGFLDYMTNIYTDEMGNQKIDPNGLLKKLTFIDPGLQETLKEIIASGKLEIVSIMTPFKGSVKANVIDVAQVLPIAQFFSVGAKLLGSIGGTMDGQYPKVPPQLISRGSLSEMTIRDGKLVKLFPGQSDESDKYNRTDGIRTLMEATKANKYCFFSKIRETPSEFGLVKPDENDSEPPYFMPILTEPGDGTVTMSSQISDLIAPENIIEIRAEHRDGLLYLPEILALLPSLKEETKGFMENLTKLKERQ</sequence>
<name>A0A560BVD0_AZOBR</name>
<evidence type="ECO:0000313" key="1">
    <source>
        <dbReference type="EMBL" id="TWA76570.1"/>
    </source>
</evidence>
<dbReference type="EMBL" id="VITH01000018">
    <property type="protein sequence ID" value="TWA76570.1"/>
    <property type="molecule type" value="Genomic_DNA"/>
</dbReference>
<proteinExistence type="predicted"/>
<dbReference type="InterPro" id="IPR029058">
    <property type="entry name" value="AB_hydrolase_fold"/>
</dbReference>
<evidence type="ECO:0000313" key="2">
    <source>
        <dbReference type="Proteomes" id="UP000318529"/>
    </source>
</evidence>
<accession>A0A560BVD0</accession>
<dbReference type="RefSeq" id="WP_145689967.1">
    <property type="nucleotide sequence ID" value="NZ_VITH01000018.1"/>
</dbReference>
<protein>
    <recommendedName>
        <fullName evidence="3">Alpha/beta hydrolase</fullName>
    </recommendedName>
</protein>